<evidence type="ECO:0000313" key="3">
    <source>
        <dbReference type="Proteomes" id="UP000526501"/>
    </source>
</evidence>
<comment type="caution">
    <text evidence="2">The sequence shown here is derived from an EMBL/GenBank/DDBJ whole genome shotgun (WGS) entry which is preliminary data.</text>
</comment>
<protein>
    <submittedName>
        <fullName evidence="2">Bax inhibitor-1/YccA family protein</fullName>
    </submittedName>
</protein>
<name>A0A7X1B5L6_9BACT</name>
<feature type="transmembrane region" description="Helical" evidence="1">
    <location>
        <begin position="88"/>
        <end position="108"/>
    </location>
</feature>
<dbReference type="PANTHER" id="PTHR41282">
    <property type="entry name" value="CONSERVED TRANSMEMBRANE PROTEIN-RELATED"/>
    <property type="match status" value="1"/>
</dbReference>
<dbReference type="PIRSF" id="PIRSF009160">
    <property type="entry name" value="UCP009160"/>
    <property type="match status" value="1"/>
</dbReference>
<keyword evidence="1" id="KW-0472">Membrane</keyword>
<feature type="transmembrane region" description="Helical" evidence="1">
    <location>
        <begin position="114"/>
        <end position="133"/>
    </location>
</feature>
<keyword evidence="3" id="KW-1185">Reference proteome</keyword>
<dbReference type="AlphaFoldDB" id="A0A7X1B5L6"/>
<keyword evidence="1" id="KW-1133">Transmembrane helix</keyword>
<keyword evidence="1" id="KW-0812">Transmembrane</keyword>
<dbReference type="Proteomes" id="UP000526501">
    <property type="component" value="Unassembled WGS sequence"/>
</dbReference>
<proteinExistence type="predicted"/>
<sequence length="246" mass="26441">MRTSNPALSDKAFETDHRATGDGAMTINGTVNKTGLLVCLLWVAAIFTWEKTFAATDPTALYPWMIGGSIGGLVLAMITIFKKTAAPITAPLYAIVEGLVLGVLSAFMEMQFPGIVFQAVLLTFGVLFALLLAYKTGVIKATENFKLGVAAATGGIFIVYMLSMVLGFFGVSIPLIHESGAVGIAFSLFVVVIAALNLVLDFDFIENGAARGAPKYLEWYAAFGLLVTLVWLYVELLRLLSKLRSR</sequence>
<reference evidence="2 3" key="1">
    <citation type="submission" date="2020-07" db="EMBL/GenBank/DDBJ databases">
        <authorList>
            <person name="Feng X."/>
        </authorList>
    </citation>
    <scope>NUCLEOTIDE SEQUENCE [LARGE SCALE GENOMIC DNA]</scope>
    <source>
        <strain evidence="2 3">JCM23202</strain>
    </source>
</reference>
<evidence type="ECO:0000313" key="2">
    <source>
        <dbReference type="EMBL" id="MBC2605799.1"/>
    </source>
</evidence>
<dbReference type="RefSeq" id="WP_185659692.1">
    <property type="nucleotide sequence ID" value="NZ_CAWPOO010000007.1"/>
</dbReference>
<feature type="transmembrane region" description="Helical" evidence="1">
    <location>
        <begin position="216"/>
        <end position="234"/>
    </location>
</feature>
<feature type="transmembrane region" description="Helical" evidence="1">
    <location>
        <begin position="61"/>
        <end position="81"/>
    </location>
</feature>
<feature type="transmembrane region" description="Helical" evidence="1">
    <location>
        <begin position="181"/>
        <end position="204"/>
    </location>
</feature>
<dbReference type="PANTHER" id="PTHR41282:SF1">
    <property type="entry name" value="CONSERVED TRANSMEMBRANE PROTEIN-RELATED"/>
    <property type="match status" value="1"/>
</dbReference>
<accession>A0A7X1B5L6</accession>
<organism evidence="2 3">
    <name type="scientific">Pelagicoccus albus</name>
    <dbReference type="NCBI Taxonomy" id="415222"/>
    <lineage>
        <taxon>Bacteria</taxon>
        <taxon>Pseudomonadati</taxon>
        <taxon>Verrucomicrobiota</taxon>
        <taxon>Opitutia</taxon>
        <taxon>Puniceicoccales</taxon>
        <taxon>Pelagicoccaceae</taxon>
        <taxon>Pelagicoccus</taxon>
    </lineage>
</organism>
<gene>
    <name evidence="2" type="ORF">H5P27_07065</name>
</gene>
<dbReference type="Pfam" id="PF12811">
    <property type="entry name" value="BaxI_1"/>
    <property type="match status" value="1"/>
</dbReference>
<feature type="transmembrane region" description="Helical" evidence="1">
    <location>
        <begin position="31"/>
        <end position="49"/>
    </location>
</feature>
<dbReference type="EMBL" id="JACHVC010000007">
    <property type="protein sequence ID" value="MBC2605799.1"/>
    <property type="molecule type" value="Genomic_DNA"/>
</dbReference>
<dbReference type="InterPro" id="IPR010539">
    <property type="entry name" value="BaxI_1-like"/>
</dbReference>
<evidence type="ECO:0000256" key="1">
    <source>
        <dbReference type="SAM" id="Phobius"/>
    </source>
</evidence>
<feature type="transmembrane region" description="Helical" evidence="1">
    <location>
        <begin position="145"/>
        <end position="169"/>
    </location>
</feature>